<accession>A0A0C4YE33</accession>
<keyword evidence="1" id="KW-0472">Membrane</keyword>
<organism evidence="3 4">
    <name type="scientific">Cupriavidus basilensis</name>
    <dbReference type="NCBI Taxonomy" id="68895"/>
    <lineage>
        <taxon>Bacteria</taxon>
        <taxon>Pseudomonadati</taxon>
        <taxon>Pseudomonadota</taxon>
        <taxon>Betaproteobacteria</taxon>
        <taxon>Burkholderiales</taxon>
        <taxon>Burkholderiaceae</taxon>
        <taxon>Cupriavidus</taxon>
    </lineage>
</organism>
<feature type="domain" description="DUF1468" evidence="2">
    <location>
        <begin position="16"/>
        <end position="154"/>
    </location>
</feature>
<gene>
    <name evidence="3" type="ORF">RR42_s2380</name>
</gene>
<dbReference type="STRING" id="68895.RR42_s2380"/>
<feature type="transmembrane region" description="Helical" evidence="1">
    <location>
        <begin position="130"/>
        <end position="149"/>
    </location>
</feature>
<dbReference type="Pfam" id="PF07331">
    <property type="entry name" value="TctB"/>
    <property type="match status" value="1"/>
</dbReference>
<feature type="transmembrane region" description="Helical" evidence="1">
    <location>
        <begin position="12"/>
        <end position="31"/>
    </location>
</feature>
<evidence type="ECO:0000313" key="4">
    <source>
        <dbReference type="Proteomes" id="UP000031843"/>
    </source>
</evidence>
<reference evidence="3 4" key="1">
    <citation type="journal article" date="2015" name="Genome Announc.">
        <title>Complete Genome Sequence of Cupriavidus basilensis 4G11, Isolated from the Oak Ridge Field Research Center Site.</title>
        <authorList>
            <person name="Ray J."/>
            <person name="Waters R.J."/>
            <person name="Skerker J.M."/>
            <person name="Kuehl J.V."/>
            <person name="Price M.N."/>
            <person name="Huang J."/>
            <person name="Chakraborty R."/>
            <person name="Arkin A.P."/>
            <person name="Deutschbauer A."/>
        </authorList>
    </citation>
    <scope>NUCLEOTIDE SEQUENCE [LARGE SCALE GENOMIC DNA]</scope>
    <source>
        <strain evidence="3">4G11</strain>
    </source>
</reference>
<evidence type="ECO:0000259" key="2">
    <source>
        <dbReference type="Pfam" id="PF07331"/>
    </source>
</evidence>
<evidence type="ECO:0000256" key="1">
    <source>
        <dbReference type="SAM" id="Phobius"/>
    </source>
</evidence>
<name>A0A0C4YE33_9BURK</name>
<protein>
    <submittedName>
        <fullName evidence="3">Tricarboxylate transport protein TctB</fullName>
    </submittedName>
</protein>
<keyword evidence="4" id="KW-1185">Reference proteome</keyword>
<keyword evidence="1" id="KW-0812">Transmembrane</keyword>
<dbReference type="AlphaFoldDB" id="A0A0C4YE33"/>
<feature type="transmembrane region" description="Helical" evidence="1">
    <location>
        <begin position="43"/>
        <end position="63"/>
    </location>
</feature>
<dbReference type="RefSeq" id="WP_236702090.1">
    <property type="nucleotide sequence ID" value="NZ_CP010537.1"/>
</dbReference>
<dbReference type="KEGG" id="cbw:RR42_s2380"/>
<dbReference type="Proteomes" id="UP000031843">
    <property type="component" value="Chromosome secondary"/>
</dbReference>
<keyword evidence="1" id="KW-1133">Transmembrane helix</keyword>
<dbReference type="EMBL" id="CP010537">
    <property type="protein sequence ID" value="AJG23962.1"/>
    <property type="molecule type" value="Genomic_DNA"/>
</dbReference>
<evidence type="ECO:0000313" key="3">
    <source>
        <dbReference type="EMBL" id="AJG23962.1"/>
    </source>
</evidence>
<proteinExistence type="predicted"/>
<sequence>MNTPSRFKKDYYGGGLMTLIGLATLVAGLQYRTGSLSHMGPGFFPAAVGALLAIVGVLIAISARKEPPAQAQASGHEHGAGLPDLRGCACIILGVLAFLLLGKYGGLIPATFAIVFISALGDRSNTVKQAAILALAMCVIATVVFWWALQLQLPLFAWGV</sequence>
<dbReference type="InterPro" id="IPR009936">
    <property type="entry name" value="DUF1468"/>
</dbReference>